<reference evidence="1 3" key="1">
    <citation type="submission" date="2013-02" db="EMBL/GenBank/DDBJ databases">
        <title>The Genome Sequence of Enterococcus malodoratus ATCC_43197.</title>
        <authorList>
            <consortium name="The Broad Institute Genome Sequencing Platform"/>
            <consortium name="The Broad Institute Genome Sequencing Center for Infectious Disease"/>
            <person name="Earl A.M."/>
            <person name="Gilmore M.S."/>
            <person name="Lebreton F."/>
            <person name="Walker B."/>
            <person name="Young S.K."/>
            <person name="Zeng Q."/>
            <person name="Gargeya S."/>
            <person name="Fitzgerald M."/>
            <person name="Haas B."/>
            <person name="Abouelleil A."/>
            <person name="Alvarado L."/>
            <person name="Arachchi H.M."/>
            <person name="Berlin A.M."/>
            <person name="Chapman S.B."/>
            <person name="Dewar J."/>
            <person name="Goldberg J."/>
            <person name="Griggs A."/>
            <person name="Gujja S."/>
            <person name="Hansen M."/>
            <person name="Howarth C."/>
            <person name="Imamovic A."/>
            <person name="Larimer J."/>
            <person name="McCowan C."/>
            <person name="Murphy C."/>
            <person name="Neiman D."/>
            <person name="Pearson M."/>
            <person name="Priest M."/>
            <person name="Roberts A."/>
            <person name="Saif S."/>
            <person name="Shea T."/>
            <person name="Sisk P."/>
            <person name="Sykes S."/>
            <person name="Wortman J."/>
            <person name="Nusbaum C."/>
            <person name="Birren B."/>
        </authorList>
    </citation>
    <scope>NUCLEOTIDE SEQUENCE [LARGE SCALE GENOMIC DNA]</scope>
    <source>
        <strain evidence="1 3">ATCC 43197</strain>
    </source>
</reference>
<sequence length="143" mass="16153">MEDLFELLTAKDTKEAMTAFKQLEVEASTAPIYADDLASFLPALNTSRSCGRGRTFKFFMINARWDSQKFIETHLEEILAVLDDSKAPVVRQCIPYLAHLAQAKPELVPTIKTKLANLDLSQYKESMRSLIERDSAKLLAEID</sequence>
<gene>
    <name evidence="2" type="ORF">I585_02119</name>
    <name evidence="1" type="ORF">UAI_02938</name>
</gene>
<evidence type="ECO:0000313" key="4">
    <source>
        <dbReference type="Proteomes" id="UP000014148"/>
    </source>
</evidence>
<dbReference type="STRING" id="71451.RV07_GL001695"/>
<keyword evidence="4" id="KW-1185">Reference proteome</keyword>
<evidence type="ECO:0000313" key="2">
    <source>
        <dbReference type="EMBL" id="EOT66598.1"/>
    </source>
</evidence>
<proteinExistence type="predicted"/>
<dbReference type="Gene3D" id="1.25.10.10">
    <property type="entry name" value="Leucine-rich Repeat Variant"/>
    <property type="match status" value="1"/>
</dbReference>
<dbReference type="GeneID" id="79784515"/>
<dbReference type="AlphaFoldDB" id="R2R390"/>
<organism evidence="1 3">
    <name type="scientific">Enterococcus malodoratus ATCC 43197</name>
    <dbReference type="NCBI Taxonomy" id="1158601"/>
    <lineage>
        <taxon>Bacteria</taxon>
        <taxon>Bacillati</taxon>
        <taxon>Bacillota</taxon>
        <taxon>Bacilli</taxon>
        <taxon>Lactobacillales</taxon>
        <taxon>Enterococcaceae</taxon>
        <taxon>Enterococcus</taxon>
    </lineage>
</organism>
<dbReference type="eggNOG" id="ENOG5032DE3">
    <property type="taxonomic scope" value="Bacteria"/>
</dbReference>
<reference evidence="2 4" key="2">
    <citation type="submission" date="2013-03" db="EMBL/GenBank/DDBJ databases">
        <title>The Genome Sequence of Enterococcus malodoratus ATCC_43197 (PacBio/Illumina hybrid assembly).</title>
        <authorList>
            <consortium name="The Broad Institute Genomics Platform"/>
            <consortium name="The Broad Institute Genome Sequencing Center for Infectious Disease"/>
            <person name="Earl A."/>
            <person name="Russ C."/>
            <person name="Gilmore M."/>
            <person name="Surin D."/>
            <person name="Walker B."/>
            <person name="Young S."/>
            <person name="Zeng Q."/>
            <person name="Gargeya S."/>
            <person name="Fitzgerald M."/>
            <person name="Haas B."/>
            <person name="Abouelleil A."/>
            <person name="Allen A.W."/>
            <person name="Alvarado L."/>
            <person name="Arachchi H.M."/>
            <person name="Berlin A.M."/>
            <person name="Chapman S.B."/>
            <person name="Gainer-Dewar J."/>
            <person name="Goldberg J."/>
            <person name="Griggs A."/>
            <person name="Gujja S."/>
            <person name="Hansen M."/>
            <person name="Howarth C."/>
            <person name="Imamovic A."/>
            <person name="Ireland A."/>
            <person name="Larimer J."/>
            <person name="McCowan C."/>
            <person name="Murphy C."/>
            <person name="Pearson M."/>
            <person name="Poon T.W."/>
            <person name="Priest M."/>
            <person name="Roberts A."/>
            <person name="Saif S."/>
            <person name="Shea T."/>
            <person name="Sisk P."/>
            <person name="Sykes S."/>
            <person name="Wortman J."/>
            <person name="Nusbaum C."/>
            <person name="Birren B."/>
        </authorList>
    </citation>
    <scope>NUCLEOTIDE SEQUENCE [LARGE SCALE GENOMIC DNA]</scope>
    <source>
        <strain evidence="2 4">ATCC 43197</strain>
    </source>
</reference>
<comment type="caution">
    <text evidence="1">The sequence shown here is derived from an EMBL/GenBank/DDBJ whole genome shotgun (WGS) entry which is preliminary data.</text>
</comment>
<dbReference type="InterPro" id="IPR011989">
    <property type="entry name" value="ARM-like"/>
</dbReference>
<dbReference type="Proteomes" id="UP000014148">
    <property type="component" value="Unassembled WGS sequence"/>
</dbReference>
<evidence type="ECO:0000313" key="3">
    <source>
        <dbReference type="Proteomes" id="UP000013783"/>
    </source>
</evidence>
<dbReference type="PATRIC" id="fig|1158601.3.peg.2908"/>
<dbReference type="RefSeq" id="WP_010741738.1">
    <property type="nucleotide sequence ID" value="NZ_KB946251.1"/>
</dbReference>
<dbReference type="Proteomes" id="UP000013783">
    <property type="component" value="Unassembled WGS sequence"/>
</dbReference>
<dbReference type="EMBL" id="ASWA01000003">
    <property type="protein sequence ID" value="EOT66598.1"/>
    <property type="molecule type" value="Genomic_DNA"/>
</dbReference>
<dbReference type="OrthoDB" id="1951221at2"/>
<name>R2R390_9ENTE</name>
<evidence type="ECO:0000313" key="1">
    <source>
        <dbReference type="EMBL" id="EOH75136.1"/>
    </source>
</evidence>
<protein>
    <recommendedName>
        <fullName evidence="5">SufBD protein</fullName>
    </recommendedName>
</protein>
<accession>R2R390</accession>
<evidence type="ECO:0008006" key="5">
    <source>
        <dbReference type="Google" id="ProtNLM"/>
    </source>
</evidence>
<dbReference type="EMBL" id="AJAK01000020">
    <property type="protein sequence ID" value="EOH75136.1"/>
    <property type="molecule type" value="Genomic_DNA"/>
</dbReference>